<evidence type="ECO:0008006" key="4">
    <source>
        <dbReference type="Google" id="ProtNLM"/>
    </source>
</evidence>
<dbReference type="AlphaFoldDB" id="A0A6A5AUM6"/>
<organism evidence="2 3">
    <name type="scientific">Aphanomyces astaci</name>
    <name type="common">Crayfish plague agent</name>
    <dbReference type="NCBI Taxonomy" id="112090"/>
    <lineage>
        <taxon>Eukaryota</taxon>
        <taxon>Sar</taxon>
        <taxon>Stramenopiles</taxon>
        <taxon>Oomycota</taxon>
        <taxon>Saprolegniomycetes</taxon>
        <taxon>Saprolegniales</taxon>
        <taxon>Verrucalvaceae</taxon>
        <taxon>Aphanomyces</taxon>
    </lineage>
</organism>
<proteinExistence type="predicted"/>
<gene>
    <name evidence="2" type="ORF">AaE_002417</name>
</gene>
<dbReference type="PANTHER" id="PTHR34348">
    <property type="entry name" value="SURFEIT LOCUS PROTEIN 2"/>
    <property type="match status" value="1"/>
</dbReference>
<dbReference type="InterPro" id="IPR008833">
    <property type="entry name" value="Surf2"/>
</dbReference>
<name>A0A6A5AUM6_APHAT</name>
<dbReference type="EMBL" id="VJMI01004823">
    <property type="protein sequence ID" value="KAF0771634.1"/>
    <property type="molecule type" value="Genomic_DNA"/>
</dbReference>
<feature type="region of interest" description="Disordered" evidence="1">
    <location>
        <begin position="148"/>
        <end position="257"/>
    </location>
</feature>
<evidence type="ECO:0000313" key="2">
    <source>
        <dbReference type="EMBL" id="KAF0771634.1"/>
    </source>
</evidence>
<evidence type="ECO:0000256" key="1">
    <source>
        <dbReference type="SAM" id="MobiDB-lite"/>
    </source>
</evidence>
<feature type="compositionally biased region" description="Acidic residues" evidence="1">
    <location>
        <begin position="193"/>
        <end position="220"/>
    </location>
</feature>
<protein>
    <recommendedName>
        <fullName evidence="4">Surfeit locus protein 2</fullName>
    </recommendedName>
</protein>
<comment type="caution">
    <text evidence="2">The sequence shown here is derived from an EMBL/GenBank/DDBJ whole genome shotgun (WGS) entry which is preliminary data.</text>
</comment>
<feature type="compositionally biased region" description="Basic residues" evidence="1">
    <location>
        <begin position="228"/>
        <end position="238"/>
    </location>
</feature>
<dbReference type="Proteomes" id="UP000469452">
    <property type="component" value="Unassembled WGS sequence"/>
</dbReference>
<reference evidence="2 3" key="1">
    <citation type="submission" date="2019-06" db="EMBL/GenBank/DDBJ databases">
        <title>Genomics analysis of Aphanomyces spp. identifies a new class of oomycete effector associated with host adaptation.</title>
        <authorList>
            <person name="Gaulin E."/>
        </authorList>
    </citation>
    <scope>NUCLEOTIDE SEQUENCE [LARGE SCALE GENOMIC DNA]</scope>
    <source>
        <strain evidence="2 3">E</strain>
    </source>
</reference>
<dbReference type="PANTHER" id="PTHR34348:SF1">
    <property type="entry name" value="SURFEIT LOCUS PROTEIN 2"/>
    <property type="match status" value="1"/>
</dbReference>
<dbReference type="VEuPathDB" id="FungiDB:H257_03464"/>
<feature type="compositionally biased region" description="Acidic residues" evidence="1">
    <location>
        <begin position="152"/>
        <end position="163"/>
    </location>
</feature>
<accession>A0A6A5AUM6</accession>
<evidence type="ECO:0000313" key="3">
    <source>
        <dbReference type="Proteomes" id="UP000469452"/>
    </source>
</evidence>
<sequence length="257" mass="28618">MTDSSIDAAVQALIDSSNGALEVTSVENKDGAKVSRIKCTATGHEMPPRADIVTAHVNSKRFKKATEWYSYDFAQFEPYIVSHRRKPKCLFCNVTGIVLNKIPSEVEKHMQGRKFVRMKEHVKFFDEAEIDKDDEDFDANKFEFLNRQLVGSEDENDGNDSDDDAPKRKGKAANDGGDDEEDIDAIFYKDHSDDDGDDASIGDDDEEDDSDIAGDDDDDDTAKPTAKFVKKVTKPAPKRKQEVPAPPPKKAAKKAKK</sequence>
<dbReference type="Pfam" id="PF05477">
    <property type="entry name" value="SURF2"/>
    <property type="match status" value="1"/>
</dbReference>